<evidence type="ECO:0000313" key="2">
    <source>
        <dbReference type="Proteomes" id="UP000053864"/>
    </source>
</evidence>
<dbReference type="Proteomes" id="UP000053864">
    <property type="component" value="Unassembled WGS sequence"/>
</dbReference>
<organism evidence="1 2">
    <name type="scientific">Phytophthora nicotianae</name>
    <name type="common">Potato buckeye rot agent</name>
    <name type="synonym">Phytophthora parasitica</name>
    <dbReference type="NCBI Taxonomy" id="4792"/>
    <lineage>
        <taxon>Eukaryota</taxon>
        <taxon>Sar</taxon>
        <taxon>Stramenopiles</taxon>
        <taxon>Oomycota</taxon>
        <taxon>Peronosporomycetes</taxon>
        <taxon>Peronosporales</taxon>
        <taxon>Peronosporaceae</taxon>
        <taxon>Phytophthora</taxon>
    </lineage>
</organism>
<dbReference type="AlphaFoldDB" id="W2J1D0"/>
<sequence>MKKSAQKNSSWLWWLNFHISVKGGDYYGPKYLEVYGYPVREEPAKLMKSETAAAKLWAYSEKLTHLKFDVTK</sequence>
<gene>
    <name evidence="1" type="ORF">L916_08541</name>
</gene>
<evidence type="ECO:0000313" key="1">
    <source>
        <dbReference type="EMBL" id="ETL40244.1"/>
    </source>
</evidence>
<dbReference type="VEuPathDB" id="FungiDB:PPTG_11124"/>
<name>W2J1D0_PHYNI</name>
<accession>W2J1D0</accession>
<proteinExistence type="predicted"/>
<protein>
    <submittedName>
        <fullName evidence="1">Uncharacterized protein</fullName>
    </submittedName>
</protein>
<dbReference type="EMBL" id="KI672881">
    <property type="protein sequence ID" value="ETL40244.1"/>
    <property type="molecule type" value="Genomic_DNA"/>
</dbReference>
<reference evidence="1 2" key="1">
    <citation type="submission" date="2013-11" db="EMBL/GenBank/DDBJ databases">
        <title>The Genome Sequence of Phytophthora parasitica CJ05E6.</title>
        <authorList>
            <consortium name="The Broad Institute Genomics Platform"/>
            <person name="Russ C."/>
            <person name="Tyler B."/>
            <person name="Panabieres F."/>
            <person name="Shan W."/>
            <person name="Tripathy S."/>
            <person name="Grunwald N."/>
            <person name="Machado M."/>
            <person name="Johnson C.S."/>
            <person name="Arredondo F."/>
            <person name="Hong C."/>
            <person name="Coffey M."/>
            <person name="Young S.K."/>
            <person name="Zeng Q."/>
            <person name="Gargeya S."/>
            <person name="Fitzgerald M."/>
            <person name="Abouelleil A."/>
            <person name="Alvarado L."/>
            <person name="Chapman S.B."/>
            <person name="Gainer-Dewar J."/>
            <person name="Goldberg J."/>
            <person name="Griggs A."/>
            <person name="Gujja S."/>
            <person name="Hansen M."/>
            <person name="Howarth C."/>
            <person name="Imamovic A."/>
            <person name="Ireland A."/>
            <person name="Larimer J."/>
            <person name="McCowan C."/>
            <person name="Murphy C."/>
            <person name="Pearson M."/>
            <person name="Poon T.W."/>
            <person name="Priest M."/>
            <person name="Roberts A."/>
            <person name="Saif S."/>
            <person name="Shea T."/>
            <person name="Sykes S."/>
            <person name="Wortman J."/>
            <person name="Nusbaum C."/>
            <person name="Birren B."/>
        </authorList>
    </citation>
    <scope>NUCLEOTIDE SEQUENCE [LARGE SCALE GENOMIC DNA]</scope>
    <source>
        <strain evidence="1 2">CJ05E6</strain>
    </source>
</reference>